<comment type="caution">
    <text evidence="3">The sequence shown here is derived from an EMBL/GenBank/DDBJ whole genome shotgun (WGS) entry which is preliminary data.</text>
</comment>
<dbReference type="Gene3D" id="3.30.540.10">
    <property type="entry name" value="Fructose-1,6-Bisphosphatase, subunit A, domain 1"/>
    <property type="match status" value="1"/>
</dbReference>
<dbReference type="GO" id="GO:0046872">
    <property type="term" value="F:metal ion binding"/>
    <property type="evidence" value="ECO:0007669"/>
    <property type="project" value="UniProtKB-KW"/>
</dbReference>
<evidence type="ECO:0000313" key="3">
    <source>
        <dbReference type="EMBL" id="PZF78889.1"/>
    </source>
</evidence>
<dbReference type="GO" id="GO:0006020">
    <property type="term" value="P:inositol metabolic process"/>
    <property type="evidence" value="ECO:0007669"/>
    <property type="project" value="TreeGrafter"/>
</dbReference>
<dbReference type="AlphaFoldDB" id="A0A2W2BRS5"/>
<proteinExistence type="inferred from homology"/>
<dbReference type="GO" id="GO:0008934">
    <property type="term" value="F:inositol monophosphate 1-phosphatase activity"/>
    <property type="evidence" value="ECO:0007669"/>
    <property type="project" value="TreeGrafter"/>
</dbReference>
<feature type="binding site" evidence="2">
    <location>
        <position position="98"/>
    </location>
    <ligand>
        <name>Mg(2+)</name>
        <dbReference type="ChEBI" id="CHEBI:18420"/>
        <label>1</label>
        <note>catalytic</note>
    </ligand>
</feature>
<keyword evidence="2" id="KW-0460">Magnesium</keyword>
<dbReference type="EMBL" id="QKVK01000001">
    <property type="protein sequence ID" value="PZF78889.1"/>
    <property type="molecule type" value="Genomic_DNA"/>
</dbReference>
<comment type="cofactor">
    <cofactor evidence="2">
        <name>Mg(2+)</name>
        <dbReference type="ChEBI" id="CHEBI:18420"/>
    </cofactor>
</comment>
<dbReference type="PANTHER" id="PTHR20854:SF4">
    <property type="entry name" value="INOSITOL-1-MONOPHOSPHATASE-RELATED"/>
    <property type="match status" value="1"/>
</dbReference>
<dbReference type="SUPFAM" id="SSF56655">
    <property type="entry name" value="Carbohydrate phosphatase"/>
    <property type="match status" value="1"/>
</dbReference>
<gene>
    <name evidence="3" type="ORF">DK847_03615</name>
</gene>
<organism evidence="3 4">
    <name type="scientific">Aestuariivirga litoralis</name>
    <dbReference type="NCBI Taxonomy" id="2650924"/>
    <lineage>
        <taxon>Bacteria</taxon>
        <taxon>Pseudomonadati</taxon>
        <taxon>Pseudomonadota</taxon>
        <taxon>Alphaproteobacteria</taxon>
        <taxon>Hyphomicrobiales</taxon>
        <taxon>Aestuariivirgaceae</taxon>
        <taxon>Aestuariivirga</taxon>
    </lineage>
</organism>
<feature type="binding site" evidence="2">
    <location>
        <position position="95"/>
    </location>
    <ligand>
        <name>Mg(2+)</name>
        <dbReference type="ChEBI" id="CHEBI:18420"/>
        <label>1</label>
        <note>catalytic</note>
    </ligand>
</feature>
<feature type="binding site" evidence="2">
    <location>
        <position position="72"/>
    </location>
    <ligand>
        <name>Mg(2+)</name>
        <dbReference type="ChEBI" id="CHEBI:18420"/>
        <label>1</label>
        <note>catalytic</note>
    </ligand>
</feature>
<keyword evidence="4" id="KW-1185">Reference proteome</keyword>
<reference evidence="4" key="1">
    <citation type="submission" date="2018-06" db="EMBL/GenBank/DDBJ databases">
        <title>Aestuariibacter litoralis strain KCTC 52945T.</title>
        <authorList>
            <person name="Li X."/>
            <person name="Salam N."/>
            <person name="Li J.-L."/>
            <person name="Chen Y.-M."/>
            <person name="Yang Z.-W."/>
            <person name="Zhang L.-Y."/>
            <person name="Han M.-X."/>
            <person name="Xiao M."/>
            <person name="Li W.-J."/>
        </authorList>
    </citation>
    <scope>NUCLEOTIDE SEQUENCE [LARGE SCALE GENOMIC DNA]</scope>
    <source>
        <strain evidence="4">KCTC 52945</strain>
    </source>
</reference>
<keyword evidence="2" id="KW-0479">Metal-binding</keyword>
<dbReference type="InterPro" id="IPR000760">
    <property type="entry name" value="Inositol_monophosphatase-like"/>
</dbReference>
<feature type="binding site" evidence="2">
    <location>
        <position position="224"/>
    </location>
    <ligand>
        <name>Mg(2+)</name>
        <dbReference type="ChEBI" id="CHEBI:18420"/>
        <label>1</label>
        <note>catalytic</note>
    </ligand>
</feature>
<dbReference type="GO" id="GO:0007165">
    <property type="term" value="P:signal transduction"/>
    <property type="evidence" value="ECO:0007669"/>
    <property type="project" value="TreeGrafter"/>
</dbReference>
<dbReference type="Pfam" id="PF00459">
    <property type="entry name" value="Inositol_P"/>
    <property type="match status" value="1"/>
</dbReference>
<accession>A0A2W2BRS5</accession>
<dbReference type="Proteomes" id="UP000248795">
    <property type="component" value="Unassembled WGS sequence"/>
</dbReference>
<name>A0A2W2BRS5_9HYPH</name>
<evidence type="ECO:0000313" key="4">
    <source>
        <dbReference type="Proteomes" id="UP000248795"/>
    </source>
</evidence>
<protein>
    <submittedName>
        <fullName evidence="3">Inositol monophosphatase</fullName>
    </submittedName>
</protein>
<sequence>MSFSRADLDRLAAILAEAADAEIMPRFRSLEDGGIREKTGALDLVTDADEQGEWRIRDLCAKAFPTALFVGEESVARDKGLLDRIGGADLCIIVDPIDGTSNFAWGLPLFGVMAAVVAKGETVAGLIYDPVGRDWRKGLKGTGAWAESATGRTRDLAVAKPDVLSEMTGLTSWYLMPEPQRSRTVANLTKTKASFNYRCAAYEYRLIADGLVHFSLHYKLMPWDHAAGVLIHAEAGGFSALLDGRPYDAMTHEGGIISAPDRATYDLIRRELVG</sequence>
<dbReference type="PANTHER" id="PTHR20854">
    <property type="entry name" value="INOSITOL MONOPHOSPHATASE"/>
    <property type="match status" value="1"/>
</dbReference>
<feature type="binding site" evidence="2">
    <location>
        <position position="97"/>
    </location>
    <ligand>
        <name>Mg(2+)</name>
        <dbReference type="ChEBI" id="CHEBI:18420"/>
        <label>1</label>
        <note>catalytic</note>
    </ligand>
</feature>
<dbReference type="RefSeq" id="WP_111196217.1">
    <property type="nucleotide sequence ID" value="NZ_QKVK01000001.1"/>
</dbReference>
<evidence type="ECO:0000256" key="1">
    <source>
        <dbReference type="ARBA" id="ARBA00009759"/>
    </source>
</evidence>
<evidence type="ECO:0000256" key="2">
    <source>
        <dbReference type="PIRSR" id="PIRSR600760-2"/>
    </source>
</evidence>
<comment type="similarity">
    <text evidence="1">Belongs to the inositol monophosphatase superfamily.</text>
</comment>
<dbReference type="PRINTS" id="PR00377">
    <property type="entry name" value="IMPHPHTASES"/>
</dbReference>
<dbReference type="Gene3D" id="3.40.190.80">
    <property type="match status" value="1"/>
</dbReference>